<dbReference type="InterPro" id="IPR050766">
    <property type="entry name" value="Bact_Lucif_Oxidored"/>
</dbReference>
<sequence>MDFGIFTMFSARESLTQHEIFKEWFDLVQVAEESGIDTFWLGESHFRPNRAMLASPLIGASAVASRTQRMQVGLAVQVLPLANPIRIAEEAAIVDHISEGRLVFGVGRSSFIESYNGYNVDYGESRARFLESLEIIQGAWGSEDFSYHGEYFDFDDVNLVPKPYQTPHPPIRVAVESRDTFRLVGDMGFPIFMRHQMEISELQDLLGEYEERRHNAGGSGPNDVILQLACYVADTEQAAIHDPEASTMRQRRLVADALHAAADEEAYERLKRISETTYEDVLTRVIYGTPEMVVERINQYKEDLGITGVSLDINPGGQVPYDRVVNSMKLLTEKVMPEFK</sequence>
<dbReference type="InterPro" id="IPR036661">
    <property type="entry name" value="Luciferase-like_sf"/>
</dbReference>
<evidence type="ECO:0000256" key="2">
    <source>
        <dbReference type="ARBA" id="ARBA00023033"/>
    </source>
</evidence>
<reference evidence="4" key="1">
    <citation type="submission" date="2018-05" db="EMBL/GenBank/DDBJ databases">
        <authorList>
            <person name="Lanie J.A."/>
            <person name="Ng W.-L."/>
            <person name="Kazmierczak K.M."/>
            <person name="Andrzejewski T.M."/>
            <person name="Davidsen T.M."/>
            <person name="Wayne K.J."/>
            <person name="Tettelin H."/>
            <person name="Glass J.I."/>
            <person name="Rusch D."/>
            <person name="Podicherti R."/>
            <person name="Tsui H.-C.T."/>
            <person name="Winkler M.E."/>
        </authorList>
    </citation>
    <scope>NUCLEOTIDE SEQUENCE</scope>
</reference>
<proteinExistence type="predicted"/>
<dbReference type="GO" id="GO:0004497">
    <property type="term" value="F:monooxygenase activity"/>
    <property type="evidence" value="ECO:0007669"/>
    <property type="project" value="UniProtKB-KW"/>
</dbReference>
<dbReference type="InterPro" id="IPR011251">
    <property type="entry name" value="Luciferase-like_dom"/>
</dbReference>
<evidence type="ECO:0000259" key="3">
    <source>
        <dbReference type="Pfam" id="PF00296"/>
    </source>
</evidence>
<organism evidence="4">
    <name type="scientific">marine metagenome</name>
    <dbReference type="NCBI Taxonomy" id="408172"/>
    <lineage>
        <taxon>unclassified sequences</taxon>
        <taxon>metagenomes</taxon>
        <taxon>ecological metagenomes</taxon>
    </lineage>
</organism>
<dbReference type="SUPFAM" id="SSF51679">
    <property type="entry name" value="Bacterial luciferase-like"/>
    <property type="match status" value="1"/>
</dbReference>
<keyword evidence="1" id="KW-0560">Oxidoreductase</keyword>
<dbReference type="PANTHER" id="PTHR30137:SF8">
    <property type="entry name" value="BLR5498 PROTEIN"/>
    <property type="match status" value="1"/>
</dbReference>
<accession>A0A382EGR3</accession>
<dbReference type="Pfam" id="PF00296">
    <property type="entry name" value="Bac_luciferase"/>
    <property type="match status" value="1"/>
</dbReference>
<dbReference type="EMBL" id="UINC01044281">
    <property type="protein sequence ID" value="SVB49522.1"/>
    <property type="molecule type" value="Genomic_DNA"/>
</dbReference>
<dbReference type="AlphaFoldDB" id="A0A382EGR3"/>
<dbReference type="GO" id="GO:0016705">
    <property type="term" value="F:oxidoreductase activity, acting on paired donors, with incorporation or reduction of molecular oxygen"/>
    <property type="evidence" value="ECO:0007669"/>
    <property type="project" value="InterPro"/>
</dbReference>
<dbReference type="GO" id="GO:0005829">
    <property type="term" value="C:cytosol"/>
    <property type="evidence" value="ECO:0007669"/>
    <property type="project" value="TreeGrafter"/>
</dbReference>
<gene>
    <name evidence="4" type="ORF">METZ01_LOCUS202376</name>
</gene>
<dbReference type="Gene3D" id="3.20.20.30">
    <property type="entry name" value="Luciferase-like domain"/>
    <property type="match status" value="1"/>
</dbReference>
<dbReference type="PANTHER" id="PTHR30137">
    <property type="entry name" value="LUCIFERASE-LIKE MONOOXYGENASE"/>
    <property type="match status" value="1"/>
</dbReference>
<name>A0A382EGR3_9ZZZZ</name>
<feature type="domain" description="Luciferase-like" evidence="3">
    <location>
        <begin position="1"/>
        <end position="305"/>
    </location>
</feature>
<protein>
    <recommendedName>
        <fullName evidence="3">Luciferase-like domain-containing protein</fullName>
    </recommendedName>
</protein>
<evidence type="ECO:0000313" key="4">
    <source>
        <dbReference type="EMBL" id="SVB49522.1"/>
    </source>
</evidence>
<evidence type="ECO:0000256" key="1">
    <source>
        <dbReference type="ARBA" id="ARBA00023002"/>
    </source>
</evidence>
<keyword evidence="2" id="KW-0503">Monooxygenase</keyword>